<feature type="region of interest" description="Disordered" evidence="7">
    <location>
        <begin position="725"/>
        <end position="752"/>
    </location>
</feature>
<evidence type="ECO:0000256" key="7">
    <source>
        <dbReference type="SAM" id="MobiDB-lite"/>
    </source>
</evidence>
<dbReference type="InterPro" id="IPR050360">
    <property type="entry name" value="MFS_Sugar_Transporters"/>
</dbReference>
<keyword evidence="11" id="KW-1185">Reference proteome</keyword>
<dbReference type="PROSITE" id="PS00217">
    <property type="entry name" value="SUGAR_TRANSPORT_2"/>
    <property type="match status" value="1"/>
</dbReference>
<feature type="transmembrane region" description="Helical" evidence="8">
    <location>
        <begin position="395"/>
        <end position="417"/>
    </location>
</feature>
<comment type="caution">
    <text evidence="10">The sequence shown here is derived from an EMBL/GenBank/DDBJ whole genome shotgun (WGS) entry which is preliminary data.</text>
</comment>
<proteinExistence type="inferred from homology"/>
<feature type="transmembrane region" description="Helical" evidence="8">
    <location>
        <begin position="141"/>
        <end position="162"/>
    </location>
</feature>
<feature type="transmembrane region" description="Helical" evidence="8">
    <location>
        <begin position="174"/>
        <end position="194"/>
    </location>
</feature>
<feature type="domain" description="Major facilitator superfamily (MFS) profile" evidence="9">
    <location>
        <begin position="43"/>
        <end position="488"/>
    </location>
</feature>
<evidence type="ECO:0000256" key="6">
    <source>
        <dbReference type="ARBA" id="ARBA00023136"/>
    </source>
</evidence>
<feature type="transmembrane region" description="Helical" evidence="8">
    <location>
        <begin position="86"/>
        <end position="108"/>
    </location>
</feature>
<dbReference type="InterPro" id="IPR003663">
    <property type="entry name" value="Sugar/inositol_transpt"/>
</dbReference>
<feature type="transmembrane region" description="Helical" evidence="8">
    <location>
        <begin position="333"/>
        <end position="356"/>
    </location>
</feature>
<keyword evidence="6 8" id="KW-0472">Membrane</keyword>
<dbReference type="SUPFAM" id="SSF103473">
    <property type="entry name" value="MFS general substrate transporter"/>
    <property type="match status" value="1"/>
</dbReference>
<feature type="compositionally biased region" description="Low complexity" evidence="7">
    <location>
        <begin position="742"/>
        <end position="752"/>
    </location>
</feature>
<reference evidence="10" key="1">
    <citation type="journal article" date="2021" name="Open Biol.">
        <title>Shared evolutionary footprints suggest mitochondrial oxidative damage underlies multiple complex I losses in fungi.</title>
        <authorList>
            <person name="Schikora-Tamarit M.A."/>
            <person name="Marcet-Houben M."/>
            <person name="Nosek J."/>
            <person name="Gabaldon T."/>
        </authorList>
    </citation>
    <scope>NUCLEOTIDE SEQUENCE</scope>
    <source>
        <strain evidence="10">CBS2887</strain>
    </source>
</reference>
<evidence type="ECO:0000256" key="3">
    <source>
        <dbReference type="ARBA" id="ARBA00022448"/>
    </source>
</evidence>
<comment type="similarity">
    <text evidence="2">Belongs to the major facilitator superfamily. Sugar transporter (TC 2.A.1.1) family.</text>
</comment>
<dbReference type="Proteomes" id="UP000774326">
    <property type="component" value="Unassembled WGS sequence"/>
</dbReference>
<dbReference type="EMBL" id="JAEUBG010005503">
    <property type="protein sequence ID" value="KAH3674523.1"/>
    <property type="molecule type" value="Genomic_DNA"/>
</dbReference>
<feature type="region of interest" description="Disordered" evidence="7">
    <location>
        <begin position="659"/>
        <end position="684"/>
    </location>
</feature>
<dbReference type="PRINTS" id="PR00171">
    <property type="entry name" value="SUGRTRNSPORT"/>
</dbReference>
<evidence type="ECO:0000313" key="10">
    <source>
        <dbReference type="EMBL" id="KAH3674523.1"/>
    </source>
</evidence>
<evidence type="ECO:0000256" key="8">
    <source>
        <dbReference type="SAM" id="Phobius"/>
    </source>
</evidence>
<evidence type="ECO:0000259" key="9">
    <source>
        <dbReference type="PROSITE" id="PS50850"/>
    </source>
</evidence>
<evidence type="ECO:0000313" key="11">
    <source>
        <dbReference type="Proteomes" id="UP000774326"/>
    </source>
</evidence>
<organism evidence="10 11">
    <name type="scientific">Wickerhamomyces pijperi</name>
    <name type="common">Yeast</name>
    <name type="synonym">Pichia pijperi</name>
    <dbReference type="NCBI Taxonomy" id="599730"/>
    <lineage>
        <taxon>Eukaryota</taxon>
        <taxon>Fungi</taxon>
        <taxon>Dikarya</taxon>
        <taxon>Ascomycota</taxon>
        <taxon>Saccharomycotina</taxon>
        <taxon>Saccharomycetes</taxon>
        <taxon>Phaffomycetales</taxon>
        <taxon>Wickerhamomycetaceae</taxon>
        <taxon>Wickerhamomyces</taxon>
    </lineage>
</organism>
<dbReference type="PROSITE" id="PS50850">
    <property type="entry name" value="MFS"/>
    <property type="match status" value="1"/>
</dbReference>
<dbReference type="InterPro" id="IPR005829">
    <property type="entry name" value="Sugar_transporter_CS"/>
</dbReference>
<reference evidence="10" key="2">
    <citation type="submission" date="2021-01" db="EMBL/GenBank/DDBJ databases">
        <authorList>
            <person name="Schikora-Tamarit M.A."/>
        </authorList>
    </citation>
    <scope>NUCLEOTIDE SEQUENCE</scope>
    <source>
        <strain evidence="10">CBS2887</strain>
    </source>
</reference>
<dbReference type="GO" id="GO:0005351">
    <property type="term" value="F:carbohydrate:proton symporter activity"/>
    <property type="evidence" value="ECO:0007669"/>
    <property type="project" value="TreeGrafter"/>
</dbReference>
<sequence>MRSTSMIQSLQRTLLRSFIDPTASQSSEITGSKKQSQIMPLAVGLFAATGGFIYGYDTGIINSISEMQYVRSHFASNGVSFSVNEASIMVAILSLGTFFGAIFAPLLSDTIGRKYSIIFSTFGIFMIGNVCQIVSNGMVLFCIGRFITGVSVGLISAVVPLYQAEASPKYIRGAIISTYQWAITWGLLVSSAVSQGTRNMDSAASFRIPVGLQFVWSMILGCGMLMLPDTPRFFVLKDDLESAAKSLARLRRVPVNDPALIEELVEIKASHDYELSFGSASLWDCFRSAEGRPHQFKRMITGIAIQTIQQCSGINFIFYYGNNFFSKTGVVNSSLISFVTYAVNVLSTVPGILLVEIIGRRKILIFGGIIMTISNFIIGIVGVTTNSVIANKVMIAFVCLFIASFAASWGPVVWVVVGEIYSLGVRGKAVALSAATNWLVNFTFAFITPYLVDTGNHTAALGTKIFFIWGGLNLCGVVFVYLMVYETKGLSLEQINELYRSCNSAIESKTYSLPLIVLNVSNESQETDTDKPGEVRTHGTSVDQRSFNDEVFSFEQFQRQQRYLYDQQQILERMMHERDLGQGQGQEQEQRHDSYELQSYPLDPGTSSSHQRYPSSSATGLDSEHKSNTRSDTDTHTQAQAQAQEQYLYQPGYTVDIATRDAFGHNGPPSIFTNSSTEEDDEEADIISQDLQGYLTNLQANNNNNETTFNDRDDQFNEQFTNNTNVNEENGQEQEQLDDSDVSSIESDSLFE</sequence>
<dbReference type="PANTHER" id="PTHR48022:SF16">
    <property type="entry name" value="HIGH GLUCOSE SENSOR RGT2-RELATED"/>
    <property type="match status" value="1"/>
</dbReference>
<evidence type="ECO:0000256" key="2">
    <source>
        <dbReference type="ARBA" id="ARBA00010992"/>
    </source>
</evidence>
<name>A0A9P8TCK8_WICPI</name>
<dbReference type="Pfam" id="PF00083">
    <property type="entry name" value="Sugar_tr"/>
    <property type="match status" value="1"/>
</dbReference>
<feature type="compositionally biased region" description="Acidic residues" evidence="7">
    <location>
        <begin position="730"/>
        <end position="741"/>
    </location>
</feature>
<dbReference type="AlphaFoldDB" id="A0A9P8TCK8"/>
<feature type="compositionally biased region" description="Polar residues" evidence="7">
    <location>
        <begin position="605"/>
        <end position="620"/>
    </location>
</feature>
<feature type="transmembrane region" description="Helical" evidence="8">
    <location>
        <begin position="38"/>
        <end position="56"/>
    </location>
</feature>
<evidence type="ECO:0000256" key="5">
    <source>
        <dbReference type="ARBA" id="ARBA00022989"/>
    </source>
</evidence>
<keyword evidence="3" id="KW-0813">Transport</keyword>
<dbReference type="GO" id="GO:0016020">
    <property type="term" value="C:membrane"/>
    <property type="evidence" value="ECO:0007669"/>
    <property type="project" value="UniProtKB-SubCell"/>
</dbReference>
<evidence type="ECO:0000256" key="1">
    <source>
        <dbReference type="ARBA" id="ARBA00004141"/>
    </source>
</evidence>
<dbReference type="InterPro" id="IPR036259">
    <property type="entry name" value="MFS_trans_sf"/>
</dbReference>
<dbReference type="PANTHER" id="PTHR48022">
    <property type="entry name" value="PLASTIDIC GLUCOSE TRANSPORTER 4"/>
    <property type="match status" value="1"/>
</dbReference>
<comment type="subcellular location">
    <subcellularLocation>
        <location evidence="1">Membrane</location>
        <topology evidence="1">Multi-pass membrane protein</topology>
    </subcellularLocation>
</comment>
<dbReference type="InterPro" id="IPR005828">
    <property type="entry name" value="MFS_sugar_transport-like"/>
</dbReference>
<keyword evidence="4 8" id="KW-0812">Transmembrane</keyword>
<evidence type="ECO:0000256" key="4">
    <source>
        <dbReference type="ARBA" id="ARBA00022692"/>
    </source>
</evidence>
<protein>
    <recommendedName>
        <fullName evidence="9">Major facilitator superfamily (MFS) profile domain-containing protein</fullName>
    </recommendedName>
</protein>
<feature type="transmembrane region" description="Helical" evidence="8">
    <location>
        <begin position="206"/>
        <end position="227"/>
    </location>
</feature>
<feature type="transmembrane region" description="Helical" evidence="8">
    <location>
        <begin position="429"/>
        <end position="452"/>
    </location>
</feature>
<feature type="transmembrane region" description="Helical" evidence="8">
    <location>
        <begin position="115"/>
        <end position="135"/>
    </location>
</feature>
<feature type="transmembrane region" description="Helical" evidence="8">
    <location>
        <begin position="464"/>
        <end position="484"/>
    </location>
</feature>
<dbReference type="OrthoDB" id="6612291at2759"/>
<feature type="compositionally biased region" description="Basic and acidic residues" evidence="7">
    <location>
        <begin position="622"/>
        <end position="635"/>
    </location>
</feature>
<accession>A0A9P8TCK8</accession>
<feature type="compositionally biased region" description="Basic and acidic residues" evidence="7">
    <location>
        <begin position="528"/>
        <end position="537"/>
    </location>
</feature>
<keyword evidence="5 8" id="KW-1133">Transmembrane helix</keyword>
<dbReference type="NCBIfam" id="TIGR00879">
    <property type="entry name" value="SP"/>
    <property type="match status" value="1"/>
</dbReference>
<dbReference type="Gene3D" id="1.20.1250.20">
    <property type="entry name" value="MFS general substrate transporter like domains"/>
    <property type="match status" value="1"/>
</dbReference>
<feature type="transmembrane region" description="Helical" evidence="8">
    <location>
        <begin position="300"/>
        <end position="321"/>
    </location>
</feature>
<dbReference type="CDD" id="cd17356">
    <property type="entry name" value="MFS_HXT"/>
    <property type="match status" value="1"/>
</dbReference>
<feature type="region of interest" description="Disordered" evidence="7">
    <location>
        <begin position="598"/>
        <end position="641"/>
    </location>
</feature>
<dbReference type="InterPro" id="IPR020846">
    <property type="entry name" value="MFS_dom"/>
</dbReference>
<feature type="transmembrane region" description="Helical" evidence="8">
    <location>
        <begin position="363"/>
        <end position="383"/>
    </location>
</feature>
<feature type="region of interest" description="Disordered" evidence="7">
    <location>
        <begin position="523"/>
        <end position="542"/>
    </location>
</feature>
<dbReference type="PROSITE" id="PS00216">
    <property type="entry name" value="SUGAR_TRANSPORT_1"/>
    <property type="match status" value="1"/>
</dbReference>
<gene>
    <name evidence="10" type="ORF">WICPIJ_009561</name>
</gene>